<dbReference type="EC" id="2.3.1.267" evidence="4"/>
<dbReference type="PANTHER" id="PTHR43877:SF2">
    <property type="entry name" value="AMINOALKYLPHOSPHONATE N-ACETYLTRANSFERASE-RELATED"/>
    <property type="match status" value="1"/>
</dbReference>
<evidence type="ECO:0000313" key="4">
    <source>
        <dbReference type="EMBL" id="MBB3120849.1"/>
    </source>
</evidence>
<dbReference type="EMBL" id="JACHXD010000011">
    <property type="protein sequence ID" value="MBB3120849.1"/>
    <property type="molecule type" value="Genomic_DNA"/>
</dbReference>
<dbReference type="InterPro" id="IPR016181">
    <property type="entry name" value="Acyl_CoA_acyltransferase"/>
</dbReference>
<keyword evidence="2 4" id="KW-0012">Acyltransferase</keyword>
<dbReference type="SUPFAM" id="SSF55729">
    <property type="entry name" value="Acyl-CoA N-acyltransferases (Nat)"/>
    <property type="match status" value="1"/>
</dbReference>
<dbReference type="InterPro" id="IPR050832">
    <property type="entry name" value="Bact_Acetyltransf"/>
</dbReference>
<evidence type="ECO:0000256" key="2">
    <source>
        <dbReference type="ARBA" id="ARBA00023315"/>
    </source>
</evidence>
<name>A0A7W5BCZ7_9BURK</name>
<keyword evidence="1 4" id="KW-0808">Transferase</keyword>
<sequence>MSPAIRYARNLSSAAQIAGHLQECDPMFQPPLSSRVDLPAYAAKLGRQAVRFEAWRGDLLIGLVAAYCDGQDGKPGFISNVSVLPAWAGQGIASRLLADCLAYAAGAGLARLELEVGRDNHAALALYRKHGFHPRQQAGDSILMSRHPGNGAHNEQ</sequence>
<dbReference type="Proteomes" id="UP000541535">
    <property type="component" value="Unassembled WGS sequence"/>
</dbReference>
<dbReference type="AlphaFoldDB" id="A0A7W5BCZ7"/>
<dbReference type="PANTHER" id="PTHR43877">
    <property type="entry name" value="AMINOALKYLPHOSPHONATE N-ACETYLTRANSFERASE-RELATED-RELATED"/>
    <property type="match status" value="1"/>
</dbReference>
<accession>A0A7W5BCZ7</accession>
<evidence type="ECO:0000313" key="5">
    <source>
        <dbReference type="Proteomes" id="UP000541535"/>
    </source>
</evidence>
<evidence type="ECO:0000259" key="3">
    <source>
        <dbReference type="PROSITE" id="PS51186"/>
    </source>
</evidence>
<dbReference type="CDD" id="cd04301">
    <property type="entry name" value="NAT_SF"/>
    <property type="match status" value="1"/>
</dbReference>
<feature type="domain" description="N-acetyltransferase" evidence="3">
    <location>
        <begin position="3"/>
        <end position="149"/>
    </location>
</feature>
<keyword evidence="5" id="KW-1185">Reference proteome</keyword>
<dbReference type="GO" id="GO:0008999">
    <property type="term" value="F:protein-N-terminal-alanine acetyltransferase activity"/>
    <property type="evidence" value="ECO:0007669"/>
    <property type="project" value="UniProtKB-EC"/>
</dbReference>
<dbReference type="InterPro" id="IPR000182">
    <property type="entry name" value="GNAT_dom"/>
</dbReference>
<dbReference type="Pfam" id="PF00583">
    <property type="entry name" value="Acetyltransf_1"/>
    <property type="match status" value="1"/>
</dbReference>
<organism evidence="4 5">
    <name type="scientific">Pseudoduganella violacea</name>
    <dbReference type="NCBI Taxonomy" id="1715466"/>
    <lineage>
        <taxon>Bacteria</taxon>
        <taxon>Pseudomonadati</taxon>
        <taxon>Pseudomonadota</taxon>
        <taxon>Betaproteobacteria</taxon>
        <taxon>Burkholderiales</taxon>
        <taxon>Oxalobacteraceae</taxon>
        <taxon>Telluria group</taxon>
        <taxon>Pseudoduganella</taxon>
    </lineage>
</organism>
<proteinExistence type="predicted"/>
<gene>
    <name evidence="4" type="ORF">FHS03_003919</name>
</gene>
<evidence type="ECO:0000256" key="1">
    <source>
        <dbReference type="ARBA" id="ARBA00022679"/>
    </source>
</evidence>
<comment type="caution">
    <text evidence="4">The sequence shown here is derived from an EMBL/GenBank/DDBJ whole genome shotgun (WGS) entry which is preliminary data.</text>
</comment>
<dbReference type="Gene3D" id="3.40.630.30">
    <property type="match status" value="1"/>
</dbReference>
<protein>
    <submittedName>
        <fullName evidence="4">Ribosomal-protein-alanine N-acetyltransferase</fullName>
        <ecNumber evidence="4">2.3.1.267</ecNumber>
    </submittedName>
</protein>
<dbReference type="RefSeq" id="WP_183442598.1">
    <property type="nucleotide sequence ID" value="NZ_JACHXD010000011.1"/>
</dbReference>
<dbReference type="PROSITE" id="PS51186">
    <property type="entry name" value="GNAT"/>
    <property type="match status" value="1"/>
</dbReference>
<reference evidence="4 5" key="1">
    <citation type="submission" date="2020-08" db="EMBL/GenBank/DDBJ databases">
        <title>Genomic Encyclopedia of Type Strains, Phase III (KMG-III): the genomes of soil and plant-associated and newly described type strains.</title>
        <authorList>
            <person name="Whitman W."/>
        </authorList>
    </citation>
    <scope>NUCLEOTIDE SEQUENCE [LARGE SCALE GENOMIC DNA]</scope>
    <source>
        <strain evidence="4 5">CECT 8897</strain>
    </source>
</reference>